<feature type="region of interest" description="Disordered" evidence="1">
    <location>
        <begin position="60"/>
        <end position="95"/>
    </location>
</feature>
<name>A0A182SIJ5_9DIPT</name>
<dbReference type="VEuPathDB" id="VectorBase:AMAM007499"/>
<reference evidence="3" key="1">
    <citation type="submission" date="2013-09" db="EMBL/GenBank/DDBJ databases">
        <title>The Genome Sequence of Anopheles maculatus species B.</title>
        <authorList>
            <consortium name="The Broad Institute Genomics Platform"/>
            <person name="Neafsey D.E."/>
            <person name="Besansky N."/>
            <person name="Howell P."/>
            <person name="Walton C."/>
            <person name="Young S.K."/>
            <person name="Zeng Q."/>
            <person name="Gargeya S."/>
            <person name="Fitzgerald M."/>
            <person name="Haas B."/>
            <person name="Abouelleil A."/>
            <person name="Allen A.W."/>
            <person name="Alvarado L."/>
            <person name="Arachchi H.M."/>
            <person name="Berlin A.M."/>
            <person name="Chapman S.B."/>
            <person name="Gainer-Dewar J."/>
            <person name="Goldberg J."/>
            <person name="Griggs A."/>
            <person name="Gujja S."/>
            <person name="Hansen M."/>
            <person name="Howarth C."/>
            <person name="Imamovic A."/>
            <person name="Ireland A."/>
            <person name="Larimer J."/>
            <person name="McCowan C."/>
            <person name="Murphy C."/>
            <person name="Pearson M."/>
            <person name="Poon T.W."/>
            <person name="Priest M."/>
            <person name="Roberts A."/>
            <person name="Saif S."/>
            <person name="Shea T."/>
            <person name="Sisk P."/>
            <person name="Sykes S."/>
            <person name="Wortman J."/>
            <person name="Nusbaum C."/>
            <person name="Birren B."/>
        </authorList>
    </citation>
    <scope>NUCLEOTIDE SEQUENCE [LARGE SCALE GENOMIC DNA]</scope>
    <source>
        <strain evidence="3">maculatus3</strain>
    </source>
</reference>
<evidence type="ECO:0000256" key="1">
    <source>
        <dbReference type="SAM" id="MobiDB-lite"/>
    </source>
</evidence>
<evidence type="ECO:0000313" key="3">
    <source>
        <dbReference type="Proteomes" id="UP000075901"/>
    </source>
</evidence>
<sequence>MAFQGGRMGDIHDENSGKQDENSPRFSTSQGSVIVSPMTARTDCDRDVNLGCTIGGLSMKSGSSSGSDRLFPNEVPAKRYEKNGEEVSYGGSETGSNTKLGKNCISAYNRSHGKRFSTGFPLPCMLSSG</sequence>
<dbReference type="EnsemblMetazoa" id="AMAM007499-RA">
    <property type="protein sequence ID" value="AMAM007499-PA"/>
    <property type="gene ID" value="AMAM007499"/>
</dbReference>
<keyword evidence="3" id="KW-1185">Reference proteome</keyword>
<dbReference type="AlphaFoldDB" id="A0A182SIJ5"/>
<evidence type="ECO:0000313" key="2">
    <source>
        <dbReference type="EnsemblMetazoa" id="AMAM007499-PA"/>
    </source>
</evidence>
<feature type="compositionally biased region" description="Basic and acidic residues" evidence="1">
    <location>
        <begin position="76"/>
        <end position="85"/>
    </location>
</feature>
<organism evidence="2 3">
    <name type="scientific">Anopheles maculatus</name>
    <dbReference type="NCBI Taxonomy" id="74869"/>
    <lineage>
        <taxon>Eukaryota</taxon>
        <taxon>Metazoa</taxon>
        <taxon>Ecdysozoa</taxon>
        <taxon>Arthropoda</taxon>
        <taxon>Hexapoda</taxon>
        <taxon>Insecta</taxon>
        <taxon>Pterygota</taxon>
        <taxon>Neoptera</taxon>
        <taxon>Endopterygota</taxon>
        <taxon>Diptera</taxon>
        <taxon>Nematocera</taxon>
        <taxon>Culicoidea</taxon>
        <taxon>Culicidae</taxon>
        <taxon>Anophelinae</taxon>
        <taxon>Anopheles</taxon>
        <taxon>Anopheles maculatus group</taxon>
    </lineage>
</organism>
<reference evidence="2" key="2">
    <citation type="submission" date="2020-05" db="UniProtKB">
        <authorList>
            <consortium name="EnsemblMetazoa"/>
        </authorList>
    </citation>
    <scope>IDENTIFICATION</scope>
    <source>
        <strain evidence="2">maculatus3</strain>
    </source>
</reference>
<proteinExistence type="predicted"/>
<feature type="compositionally biased region" description="Polar residues" evidence="1">
    <location>
        <begin position="24"/>
        <end position="33"/>
    </location>
</feature>
<protein>
    <submittedName>
        <fullName evidence="2">Uncharacterized protein</fullName>
    </submittedName>
</protein>
<accession>A0A182SIJ5</accession>
<feature type="region of interest" description="Disordered" evidence="1">
    <location>
        <begin position="1"/>
        <end position="40"/>
    </location>
</feature>
<dbReference type="Proteomes" id="UP000075901">
    <property type="component" value="Unassembled WGS sequence"/>
</dbReference>
<feature type="compositionally biased region" description="Basic and acidic residues" evidence="1">
    <location>
        <begin position="9"/>
        <end position="23"/>
    </location>
</feature>